<dbReference type="RefSeq" id="WP_123824735.1">
    <property type="nucleotide sequence ID" value="NZ_RKMF01000005.1"/>
</dbReference>
<proteinExistence type="predicted"/>
<name>A0A3N4A4Z2_9MICC</name>
<reference evidence="2 3" key="1">
    <citation type="submission" date="2018-10" db="EMBL/GenBank/DDBJ databases">
        <title>Kocuria sp. M5W7-7, whole genome shotgun sequence.</title>
        <authorList>
            <person name="Tuo L."/>
        </authorList>
    </citation>
    <scope>NUCLEOTIDE SEQUENCE [LARGE SCALE GENOMIC DNA]</scope>
    <source>
        <strain evidence="2 3">M5W7-7</strain>
    </source>
</reference>
<comment type="caution">
    <text evidence="2">The sequence shown here is derived from an EMBL/GenBank/DDBJ whole genome shotgun (WGS) entry which is preliminary data.</text>
</comment>
<dbReference type="OrthoDB" id="3268659at2"/>
<evidence type="ECO:0000313" key="2">
    <source>
        <dbReference type="EMBL" id="ROZ63740.1"/>
    </source>
</evidence>
<keyword evidence="3" id="KW-1185">Reference proteome</keyword>
<evidence type="ECO:0000256" key="1">
    <source>
        <dbReference type="SAM" id="MobiDB-lite"/>
    </source>
</evidence>
<protein>
    <recommendedName>
        <fullName evidence="4">Primosomal protein</fullName>
    </recommendedName>
</protein>
<organism evidence="2 3">
    <name type="scientific">Kocuria soli</name>
    <dbReference type="NCBI Taxonomy" id="2485125"/>
    <lineage>
        <taxon>Bacteria</taxon>
        <taxon>Bacillati</taxon>
        <taxon>Actinomycetota</taxon>
        <taxon>Actinomycetes</taxon>
        <taxon>Micrococcales</taxon>
        <taxon>Micrococcaceae</taxon>
        <taxon>Kocuria</taxon>
    </lineage>
</organism>
<dbReference type="EMBL" id="RKMF01000005">
    <property type="protein sequence ID" value="ROZ63740.1"/>
    <property type="molecule type" value="Genomic_DNA"/>
</dbReference>
<dbReference type="AlphaFoldDB" id="A0A3N4A4Z2"/>
<feature type="compositionally biased region" description="Acidic residues" evidence="1">
    <location>
        <begin position="74"/>
        <end position="108"/>
    </location>
</feature>
<accession>A0A3N4A4Z2</accession>
<sequence length="118" mass="13066">MSTDPRVALQSLVSALEEHLAALSNRRSDQDPAVDSAYVAIADAFDVYEEALYDNFDEVTPLTVFAEDDEDAAFEDLDEDDDDTSLLDEDDYDDLDDQDSEDSDDDSDDSRGNLSAQL</sequence>
<evidence type="ECO:0008006" key="4">
    <source>
        <dbReference type="Google" id="ProtNLM"/>
    </source>
</evidence>
<evidence type="ECO:0000313" key="3">
    <source>
        <dbReference type="Proteomes" id="UP000270616"/>
    </source>
</evidence>
<dbReference type="Proteomes" id="UP000270616">
    <property type="component" value="Unassembled WGS sequence"/>
</dbReference>
<gene>
    <name evidence="2" type="ORF">EDL96_05135</name>
</gene>
<feature type="region of interest" description="Disordered" evidence="1">
    <location>
        <begin position="74"/>
        <end position="118"/>
    </location>
</feature>